<dbReference type="PANTHER" id="PTHR13230">
    <property type="entry name" value="GENERAL TRANSCRIPTION FACTOR IIIC, POLYPEPTIDE 5"/>
    <property type="match status" value="1"/>
</dbReference>
<dbReference type="EMBL" id="PJQD01000063">
    <property type="protein sequence ID" value="POY71979.1"/>
    <property type="molecule type" value="Genomic_DNA"/>
</dbReference>
<evidence type="ECO:0000256" key="1">
    <source>
        <dbReference type="ARBA" id="ARBA00004123"/>
    </source>
</evidence>
<evidence type="ECO:0000313" key="9">
    <source>
        <dbReference type="Proteomes" id="UP000237144"/>
    </source>
</evidence>
<evidence type="ECO:0000259" key="6">
    <source>
        <dbReference type="Pfam" id="PF09734"/>
    </source>
</evidence>
<proteinExistence type="predicted"/>
<organism evidence="8 9">
    <name type="scientific">Rhodotorula taiwanensis</name>
    <dbReference type="NCBI Taxonomy" id="741276"/>
    <lineage>
        <taxon>Eukaryota</taxon>
        <taxon>Fungi</taxon>
        <taxon>Dikarya</taxon>
        <taxon>Basidiomycota</taxon>
        <taxon>Pucciniomycotina</taxon>
        <taxon>Microbotryomycetes</taxon>
        <taxon>Sporidiobolales</taxon>
        <taxon>Sporidiobolaceae</taxon>
        <taxon>Rhodotorula</taxon>
    </lineage>
</organism>
<dbReference type="Proteomes" id="UP000237144">
    <property type="component" value="Unassembled WGS sequence"/>
</dbReference>
<dbReference type="GO" id="GO:0006384">
    <property type="term" value="P:transcription initiation at RNA polymerase III promoter"/>
    <property type="evidence" value="ECO:0007669"/>
    <property type="project" value="InterPro"/>
</dbReference>
<keyword evidence="4" id="KW-0539">Nucleus</keyword>
<dbReference type="PANTHER" id="PTHR13230:SF5">
    <property type="entry name" value="GENERAL TRANSCRIPTION FACTOR 3C POLYPEPTIDE 5"/>
    <property type="match status" value="1"/>
</dbReference>
<sequence length="743" mass="80500">MDEVLKLPTPPPILHAPKYRLARPDQPQAAEPFQSVLPLIATVEYPGPVHSLDAALYHLGGLDTVAKALAPRAQLEQDPQHPPKQDPVAVDSHQVPLEFDFDPKNRFSHPVQAHIQSTNNIVCRVIKRKRKRPVRDADGQVVELGVYEIRPVGIEHRLARFRAMADFQYTPQRHAEADPVLDLAEAITNLNVAGIRKFNMPPPNEEFPESAFMPPPVFSRHALPQIFDMHPAPGSVPITTDSGLTRLINQGRYKIRTVQSILFVQPEVPTGPERVLLQEIGRETLSPVEEKLKKLLDERPCWTRTAILNRLSLDDHKQINANKTCWPMVSYTFAEGPFRDLVIRFGYDPRKDPEARFYQHIVLRNLSNVRTRAQPGTRAHAQAVSASSRRGDKAPTTSNLSHEFDGEHVYSKIGNFQLCDVSDPLVKSLIDSPAGVLAACSPDPNEGWFAYDYFDQIRQVLRRKWLALLQGLQVDDDDFDEMLRWDVSNESRAGQAKKGRAPAGMSGPNGPRASKSRGRSGSGSSASEEGGGGGGGFSSDDGSDDVASSGAEGGTGNGPDSGRKTDEWVSDQTEDDDDSLDSDDQAERIARAGGAESTRASRAANRAALAAAEAAAEAAAAEEAAASGSSSPAPPGPSKTTTAGAMPASAPATRSSKRLTDAGATATPTPGPSGAGRKANRASLAPWEKPKRKRAQAKQPETEAELFARINRAARRNQRISAAASSLPRIDPETGEDLDAEDE</sequence>
<dbReference type="GO" id="GO:0001003">
    <property type="term" value="F:RNA polymerase III type 2 promoter sequence-specific DNA binding"/>
    <property type="evidence" value="ECO:0007669"/>
    <property type="project" value="TreeGrafter"/>
</dbReference>
<evidence type="ECO:0000256" key="5">
    <source>
        <dbReference type="SAM" id="MobiDB-lite"/>
    </source>
</evidence>
<feature type="domain" description="Transcription factor IIIC subunit Tfc1/Sfc1 triple barrel" evidence="7">
    <location>
        <begin position="42"/>
        <end position="169"/>
    </location>
</feature>
<dbReference type="Pfam" id="PF17682">
    <property type="entry name" value="Tau95_N"/>
    <property type="match status" value="1"/>
</dbReference>
<keyword evidence="9" id="KW-1185">Reference proteome</keyword>
<feature type="region of interest" description="Disordered" evidence="5">
    <location>
        <begin position="718"/>
        <end position="743"/>
    </location>
</feature>
<dbReference type="GO" id="GO:0005634">
    <property type="term" value="C:nucleus"/>
    <property type="evidence" value="ECO:0007669"/>
    <property type="project" value="UniProtKB-SubCell"/>
</dbReference>
<feature type="region of interest" description="Disordered" evidence="5">
    <location>
        <begin position="490"/>
        <end position="703"/>
    </location>
</feature>
<dbReference type="GO" id="GO:0000127">
    <property type="term" value="C:transcription factor TFIIIC complex"/>
    <property type="evidence" value="ECO:0007669"/>
    <property type="project" value="InterPro"/>
</dbReference>
<dbReference type="InterPro" id="IPR019136">
    <property type="entry name" value="TF_IIIC_su-5_HTH"/>
</dbReference>
<evidence type="ECO:0000256" key="4">
    <source>
        <dbReference type="ARBA" id="ARBA00023242"/>
    </source>
</evidence>
<keyword evidence="2" id="KW-0238">DNA-binding</keyword>
<evidence type="ECO:0008006" key="10">
    <source>
        <dbReference type="Google" id="ProtNLM"/>
    </source>
</evidence>
<dbReference type="InterPro" id="IPR041499">
    <property type="entry name" value="Tfc1/Sfc1_N"/>
</dbReference>
<reference evidence="8 9" key="1">
    <citation type="journal article" date="2018" name="Front. Microbiol.">
        <title>Prospects for Fungal Bioremediation of Acidic Radioactive Waste Sites: Characterization and Genome Sequence of Rhodotorula taiwanensis MD1149.</title>
        <authorList>
            <person name="Tkavc R."/>
            <person name="Matrosova V.Y."/>
            <person name="Grichenko O.E."/>
            <person name="Gostincar C."/>
            <person name="Volpe R.P."/>
            <person name="Klimenkova P."/>
            <person name="Gaidamakova E.K."/>
            <person name="Zhou C.E."/>
            <person name="Stewart B.J."/>
            <person name="Lyman M.G."/>
            <person name="Malfatti S.A."/>
            <person name="Rubinfeld B."/>
            <person name="Courtot M."/>
            <person name="Singh J."/>
            <person name="Dalgard C.L."/>
            <person name="Hamilton T."/>
            <person name="Frey K.G."/>
            <person name="Gunde-Cimerman N."/>
            <person name="Dugan L."/>
            <person name="Daly M.J."/>
        </authorList>
    </citation>
    <scope>NUCLEOTIDE SEQUENCE [LARGE SCALE GENOMIC DNA]</scope>
    <source>
        <strain evidence="8 9">MD1149</strain>
    </source>
</reference>
<dbReference type="InterPro" id="IPR042536">
    <property type="entry name" value="TFIIIC_tauA_Sfc1"/>
</dbReference>
<gene>
    <name evidence="8" type="ORF">BMF94_4988</name>
</gene>
<feature type="domain" description="Transcription factor IIIC subunit 5 HTH" evidence="6">
    <location>
        <begin position="212"/>
        <end position="364"/>
    </location>
</feature>
<evidence type="ECO:0000256" key="2">
    <source>
        <dbReference type="ARBA" id="ARBA00023125"/>
    </source>
</evidence>
<feature type="compositionally biased region" description="Acidic residues" evidence="5">
    <location>
        <begin position="568"/>
        <end position="584"/>
    </location>
</feature>
<evidence type="ECO:0000313" key="8">
    <source>
        <dbReference type="EMBL" id="POY71979.1"/>
    </source>
</evidence>
<comment type="caution">
    <text evidence="8">The sequence shown here is derived from an EMBL/GenBank/DDBJ whole genome shotgun (WGS) entry which is preliminary data.</text>
</comment>
<feature type="compositionally biased region" description="Acidic residues" evidence="5">
    <location>
        <begin position="733"/>
        <end position="743"/>
    </location>
</feature>
<keyword evidence="3" id="KW-0804">Transcription</keyword>
<dbReference type="Gene3D" id="3.30.200.160">
    <property type="entry name" value="TFIIIC, subcomplex tauA, subunit Sfc1, barrel domain"/>
    <property type="match status" value="1"/>
</dbReference>
<dbReference type="STRING" id="741276.A0A2S5B5C3"/>
<dbReference type="GO" id="GO:0001002">
    <property type="term" value="F:RNA polymerase III type 1 promoter sequence-specific DNA binding"/>
    <property type="evidence" value="ECO:0007669"/>
    <property type="project" value="TreeGrafter"/>
</dbReference>
<dbReference type="AlphaFoldDB" id="A0A2S5B5C3"/>
<name>A0A2S5B5C3_9BASI</name>
<accession>A0A2S5B5C3</accession>
<comment type="subcellular location">
    <subcellularLocation>
        <location evidence="1">Nucleus</location>
    </subcellularLocation>
</comment>
<dbReference type="InterPro" id="IPR040454">
    <property type="entry name" value="TF_IIIC_Tfc1/Sfc1"/>
</dbReference>
<dbReference type="OrthoDB" id="5598268at2759"/>
<feature type="compositionally biased region" description="Low complexity" evidence="5">
    <location>
        <begin position="595"/>
        <end position="631"/>
    </location>
</feature>
<feature type="region of interest" description="Disordered" evidence="5">
    <location>
        <begin position="374"/>
        <end position="401"/>
    </location>
</feature>
<dbReference type="Pfam" id="PF09734">
    <property type="entry name" value="Tau95"/>
    <property type="match status" value="1"/>
</dbReference>
<protein>
    <recommendedName>
        <fullName evidence="10">Transcription factor IIIC subunit 5 HTH domain-containing protein</fullName>
    </recommendedName>
</protein>
<evidence type="ECO:0000256" key="3">
    <source>
        <dbReference type="ARBA" id="ARBA00023163"/>
    </source>
</evidence>
<evidence type="ECO:0000259" key="7">
    <source>
        <dbReference type="Pfam" id="PF17682"/>
    </source>
</evidence>